<evidence type="ECO:0000256" key="3">
    <source>
        <dbReference type="ARBA" id="ARBA00007718"/>
    </source>
</evidence>
<evidence type="ECO:0000256" key="12">
    <source>
        <dbReference type="RuleBase" id="RU000607"/>
    </source>
</evidence>
<dbReference type="PROSITE" id="PS00534">
    <property type="entry name" value="FERROCHELATASE"/>
    <property type="match status" value="1"/>
</dbReference>
<organism evidence="13 14">
    <name type="scientific">Schizothecium vesticola</name>
    <dbReference type="NCBI Taxonomy" id="314040"/>
    <lineage>
        <taxon>Eukaryota</taxon>
        <taxon>Fungi</taxon>
        <taxon>Dikarya</taxon>
        <taxon>Ascomycota</taxon>
        <taxon>Pezizomycotina</taxon>
        <taxon>Sordariomycetes</taxon>
        <taxon>Sordariomycetidae</taxon>
        <taxon>Sordariales</taxon>
        <taxon>Schizotheciaceae</taxon>
        <taxon>Schizothecium</taxon>
    </lineage>
</organism>
<keyword evidence="4 12" id="KW-0999">Mitochondrion inner membrane</keyword>
<dbReference type="FunFam" id="3.40.50.1400:FF:000003">
    <property type="entry name" value="Ferrochelatase"/>
    <property type="match status" value="1"/>
</dbReference>
<name>A0AA40EQL9_9PEZI</name>
<keyword evidence="8 12" id="KW-0350">Heme biosynthesis</keyword>
<proteinExistence type="inferred from homology"/>
<evidence type="ECO:0000256" key="1">
    <source>
        <dbReference type="ARBA" id="ARBA00004443"/>
    </source>
</evidence>
<keyword evidence="11 12" id="KW-0627">Porphyrin biosynthesis</keyword>
<reference evidence="13" key="1">
    <citation type="submission" date="2023-06" db="EMBL/GenBank/DDBJ databases">
        <title>Genome-scale phylogeny and comparative genomics of the fungal order Sordariales.</title>
        <authorList>
            <consortium name="Lawrence Berkeley National Laboratory"/>
            <person name="Hensen N."/>
            <person name="Bonometti L."/>
            <person name="Westerberg I."/>
            <person name="Brannstrom I.O."/>
            <person name="Guillou S."/>
            <person name="Cros-Aarteil S."/>
            <person name="Calhoun S."/>
            <person name="Haridas S."/>
            <person name="Kuo A."/>
            <person name="Mondo S."/>
            <person name="Pangilinan J."/>
            <person name="Riley R."/>
            <person name="LaButti K."/>
            <person name="Andreopoulos B."/>
            <person name="Lipzen A."/>
            <person name="Chen C."/>
            <person name="Yanf M."/>
            <person name="Daum C."/>
            <person name="Ng V."/>
            <person name="Clum A."/>
            <person name="Steindorff A."/>
            <person name="Ohm R."/>
            <person name="Martin F."/>
            <person name="Silar P."/>
            <person name="Natvig D."/>
            <person name="Lalanne C."/>
            <person name="Gautier V."/>
            <person name="Ament-velasquez S.L."/>
            <person name="Kruys A."/>
            <person name="Hutchinson M.I."/>
            <person name="Powell A.J."/>
            <person name="Barry K."/>
            <person name="Miller A.N."/>
            <person name="Grigoriev I.V."/>
            <person name="Debuchy R."/>
            <person name="Gladieux P."/>
            <person name="Thoren M.H."/>
            <person name="Johannesson H."/>
        </authorList>
    </citation>
    <scope>NUCLEOTIDE SEQUENCE</scope>
    <source>
        <strain evidence="13">SMH3187-1</strain>
    </source>
</reference>
<dbReference type="Pfam" id="PF00762">
    <property type="entry name" value="Ferrochelatase"/>
    <property type="match status" value="1"/>
</dbReference>
<evidence type="ECO:0000256" key="10">
    <source>
        <dbReference type="ARBA" id="ARBA00023239"/>
    </source>
</evidence>
<comment type="pathway">
    <text evidence="2 12">Porphyrin-containing compound metabolism; protoheme biosynthesis; protoheme from protoporphyrin-IX: step 1/1.</text>
</comment>
<accession>A0AA40EQL9</accession>
<protein>
    <recommendedName>
        <fullName evidence="12">Ferrochelatase</fullName>
        <ecNumber evidence="12">4.98.1.1</ecNumber>
    </recommendedName>
</protein>
<keyword evidence="9" id="KW-0472">Membrane</keyword>
<evidence type="ECO:0000256" key="2">
    <source>
        <dbReference type="ARBA" id="ARBA00004943"/>
    </source>
</evidence>
<evidence type="ECO:0000256" key="7">
    <source>
        <dbReference type="ARBA" id="ARBA00023128"/>
    </source>
</evidence>
<comment type="caution">
    <text evidence="13">The sequence shown here is derived from an EMBL/GenBank/DDBJ whole genome shotgun (WGS) entry which is preliminary data.</text>
</comment>
<dbReference type="Gene3D" id="3.40.50.1400">
    <property type="match status" value="2"/>
</dbReference>
<dbReference type="GO" id="GO:0006783">
    <property type="term" value="P:heme biosynthetic process"/>
    <property type="evidence" value="ECO:0007669"/>
    <property type="project" value="UniProtKB-UniRule"/>
</dbReference>
<dbReference type="PANTHER" id="PTHR11108">
    <property type="entry name" value="FERROCHELATASE"/>
    <property type="match status" value="1"/>
</dbReference>
<keyword evidence="5" id="KW-0809">Transit peptide</keyword>
<comment type="similarity">
    <text evidence="3 12">Belongs to the ferrochelatase family.</text>
</comment>
<dbReference type="NCBIfam" id="TIGR00109">
    <property type="entry name" value="hemH"/>
    <property type="match status" value="1"/>
</dbReference>
<dbReference type="CDD" id="cd00419">
    <property type="entry name" value="Ferrochelatase_C"/>
    <property type="match status" value="1"/>
</dbReference>
<keyword evidence="6 12" id="KW-0408">Iron</keyword>
<dbReference type="CDD" id="cd03411">
    <property type="entry name" value="Ferrochelatase_N"/>
    <property type="match status" value="1"/>
</dbReference>
<dbReference type="EC" id="4.98.1.1" evidence="12"/>
<evidence type="ECO:0000256" key="4">
    <source>
        <dbReference type="ARBA" id="ARBA00022792"/>
    </source>
</evidence>
<comment type="catalytic activity">
    <reaction evidence="12">
        <text>heme b + 2 H(+) = protoporphyrin IX + Fe(2+)</text>
        <dbReference type="Rhea" id="RHEA:22584"/>
        <dbReference type="ChEBI" id="CHEBI:15378"/>
        <dbReference type="ChEBI" id="CHEBI:29033"/>
        <dbReference type="ChEBI" id="CHEBI:57306"/>
        <dbReference type="ChEBI" id="CHEBI:60344"/>
        <dbReference type="EC" id="4.98.1.1"/>
    </reaction>
</comment>
<dbReference type="AlphaFoldDB" id="A0AA40EQL9"/>
<dbReference type="InterPro" id="IPR033644">
    <property type="entry name" value="Ferrochelatase_C"/>
</dbReference>
<dbReference type="HAMAP" id="MF_00323">
    <property type="entry name" value="Ferrochelatase"/>
    <property type="match status" value="1"/>
</dbReference>
<dbReference type="EMBL" id="JAUKUD010000005">
    <property type="protein sequence ID" value="KAK0743718.1"/>
    <property type="molecule type" value="Genomic_DNA"/>
</dbReference>
<evidence type="ECO:0000256" key="6">
    <source>
        <dbReference type="ARBA" id="ARBA00023004"/>
    </source>
</evidence>
<keyword evidence="14" id="KW-1185">Reference proteome</keyword>
<dbReference type="SUPFAM" id="SSF53800">
    <property type="entry name" value="Chelatase"/>
    <property type="match status" value="1"/>
</dbReference>
<dbReference type="InterPro" id="IPR001015">
    <property type="entry name" value="Ferrochelatase"/>
</dbReference>
<dbReference type="GO" id="GO:0005743">
    <property type="term" value="C:mitochondrial inner membrane"/>
    <property type="evidence" value="ECO:0007669"/>
    <property type="project" value="UniProtKB-SubCell"/>
</dbReference>
<evidence type="ECO:0000313" key="13">
    <source>
        <dbReference type="EMBL" id="KAK0743718.1"/>
    </source>
</evidence>
<dbReference type="PANTHER" id="PTHR11108:SF1">
    <property type="entry name" value="FERROCHELATASE, MITOCHONDRIAL"/>
    <property type="match status" value="1"/>
</dbReference>
<dbReference type="Proteomes" id="UP001172155">
    <property type="component" value="Unassembled WGS sequence"/>
</dbReference>
<dbReference type="InterPro" id="IPR019772">
    <property type="entry name" value="Ferrochelatase_AS"/>
</dbReference>
<evidence type="ECO:0000256" key="11">
    <source>
        <dbReference type="ARBA" id="ARBA00023244"/>
    </source>
</evidence>
<keyword evidence="10 12" id="KW-0456">Lyase</keyword>
<comment type="function">
    <text evidence="12">Catalyzes the ferrous insertion into protoporphyrin IX.</text>
</comment>
<keyword evidence="7" id="KW-0496">Mitochondrion</keyword>
<evidence type="ECO:0000313" key="14">
    <source>
        <dbReference type="Proteomes" id="UP001172155"/>
    </source>
</evidence>
<gene>
    <name evidence="13" type="ORF">B0T18DRAFT_327535</name>
</gene>
<dbReference type="InterPro" id="IPR033659">
    <property type="entry name" value="Ferrochelatase_N"/>
</dbReference>
<evidence type="ECO:0000256" key="5">
    <source>
        <dbReference type="ARBA" id="ARBA00022946"/>
    </source>
</evidence>
<sequence length="427" mass="47160">MALRLPATRLCRTTTSLTTLTLRPLTSALQTRRSPQQSRWLATPTYPVTQNSLGSQGPTAMVFLNMGGPSTTDEVGDFLSRLFADADLIPLGRLQSYLGPIIASRRTPKIQKQYAAIGGGSPIRKWSEHQCAEMCKLLDEISPETAPHKPYVAFRYANPLTEEMYGRLLADGFGNGKGGRAVAFTQYPQYSCSTTGSSLNELWKWRQRLEGKTGALDDGSDGTIKWSVIDRWPVHRGLVEAFAQNIEKTLAEYPVDRRDKVVLLFSAHSLPMSVVNRGDPYPAEVAATVHAVMHRLKMSNPYRLCWQSQVGPQPWLGPQTQMSVDEYVAKGQTDLVLIPIAFTSDHIETLFELDEEVIGESGHSDTIKRVESLNGNPVFIEALADLAKTHLQSGIACSTQMGLRCPGCKSERCAESKKFFAGQQLLN</sequence>
<evidence type="ECO:0000256" key="9">
    <source>
        <dbReference type="ARBA" id="ARBA00023136"/>
    </source>
</evidence>
<comment type="subcellular location">
    <subcellularLocation>
        <location evidence="1">Mitochondrion inner membrane</location>
        <topology evidence="1">Peripheral membrane protein</topology>
        <orientation evidence="1">Matrix side</orientation>
    </subcellularLocation>
</comment>
<evidence type="ECO:0000256" key="8">
    <source>
        <dbReference type="ARBA" id="ARBA00023133"/>
    </source>
</evidence>
<dbReference type="GO" id="GO:0004325">
    <property type="term" value="F:ferrochelatase activity"/>
    <property type="evidence" value="ECO:0007669"/>
    <property type="project" value="UniProtKB-UniRule"/>
</dbReference>